<keyword evidence="2" id="KW-1185">Reference proteome</keyword>
<gene>
    <name evidence="1" type="ORF">HHL23_17985</name>
</gene>
<reference evidence="1 2" key="1">
    <citation type="submission" date="2020-04" db="EMBL/GenBank/DDBJ databases">
        <title>Chryseobacterium sp. RP-3-3 sp. nov., isolated from Jeju soil.</title>
        <authorList>
            <person name="Dahal R.H."/>
        </authorList>
    </citation>
    <scope>NUCLEOTIDE SEQUENCE [LARGE SCALE GENOMIC DNA]</scope>
    <source>
        <strain evidence="1 2">RP-3-3</strain>
    </source>
</reference>
<organism evidence="1 2">
    <name type="scientific">Chryseobacterium antibioticum</name>
    <dbReference type="NCBI Taxonomy" id="2728847"/>
    <lineage>
        <taxon>Bacteria</taxon>
        <taxon>Pseudomonadati</taxon>
        <taxon>Bacteroidota</taxon>
        <taxon>Flavobacteriia</taxon>
        <taxon>Flavobacteriales</taxon>
        <taxon>Weeksellaceae</taxon>
        <taxon>Chryseobacterium group</taxon>
        <taxon>Chryseobacterium</taxon>
    </lineage>
</organism>
<protein>
    <submittedName>
        <fullName evidence="1">Glycosyltransferase family 4 protein</fullName>
    </submittedName>
</protein>
<dbReference type="SUPFAM" id="SSF53756">
    <property type="entry name" value="UDP-Glycosyltransferase/glycogen phosphorylase"/>
    <property type="match status" value="1"/>
</dbReference>
<accession>A0A7Y0AQJ3</accession>
<dbReference type="RefSeq" id="WP_169236162.1">
    <property type="nucleotide sequence ID" value="NZ_JABBGI010000027.1"/>
</dbReference>
<dbReference type="EMBL" id="JABBGI010000027">
    <property type="protein sequence ID" value="NML71673.1"/>
    <property type="molecule type" value="Genomic_DNA"/>
</dbReference>
<name>A0A7Y0AQJ3_9FLAO</name>
<evidence type="ECO:0000313" key="1">
    <source>
        <dbReference type="EMBL" id="NML71673.1"/>
    </source>
</evidence>
<dbReference type="AlphaFoldDB" id="A0A7Y0AQJ3"/>
<sequence length="433" mass="49775">MEQKKILIITYYWPPAGGPGVQRWLKFAKYLPGFGWNPVIYTPENPSYPLLDESLLKDVPQHLEIVKTKIWEPYQLAEKLNKSNKKFKAGQFDVGKNQSWKSKLSIWVRGNFFIPDARVFWVKPSIKFLEQYLKDNKIEVVVTSGPPHSLHMIGLGLKKKFPDLKWIADFRDPWTEISYYKHLKLTKSSDRKHRQLESAVFKTADITLATSYTDAENFRKAGANAVCITNGFDESDASPTHDVTGKNTQEKAFTLSYIGVLEQLRNPENLWKILDELVKENKEFADHFTLKFAGRIDDKILLAIENSNLKNHILNLGYISHDKAVEEMAQSDLLLITNFPNESSKGIIPGKIFEYLATGKQIISFGPDEADVSRILTETAAGKHFSYEDSKVIKDFILEKFEQWKKGSLLENTQNIEQFSRRNLTKNLVEILR</sequence>
<proteinExistence type="predicted"/>
<evidence type="ECO:0000313" key="2">
    <source>
        <dbReference type="Proteomes" id="UP000544054"/>
    </source>
</evidence>
<dbReference type="Proteomes" id="UP000544054">
    <property type="component" value="Unassembled WGS sequence"/>
</dbReference>
<keyword evidence="1" id="KW-0808">Transferase</keyword>
<dbReference type="GO" id="GO:0016740">
    <property type="term" value="F:transferase activity"/>
    <property type="evidence" value="ECO:0007669"/>
    <property type="project" value="UniProtKB-KW"/>
</dbReference>
<comment type="caution">
    <text evidence="1">The sequence shown here is derived from an EMBL/GenBank/DDBJ whole genome shotgun (WGS) entry which is preliminary data.</text>
</comment>
<dbReference type="Gene3D" id="3.40.50.2000">
    <property type="entry name" value="Glycogen Phosphorylase B"/>
    <property type="match status" value="2"/>
</dbReference>